<gene>
    <name evidence="1" type="ORF">Pmar_PMAR011480</name>
</gene>
<evidence type="ECO:0000313" key="2">
    <source>
        <dbReference type="Proteomes" id="UP000007800"/>
    </source>
</evidence>
<proteinExistence type="predicted"/>
<dbReference type="RefSeq" id="XP_002773642.1">
    <property type="nucleotide sequence ID" value="XM_002773596.1"/>
</dbReference>
<keyword evidence="2" id="KW-1185">Reference proteome</keyword>
<organism evidence="2">
    <name type="scientific">Perkinsus marinus (strain ATCC 50983 / TXsc)</name>
    <dbReference type="NCBI Taxonomy" id="423536"/>
    <lineage>
        <taxon>Eukaryota</taxon>
        <taxon>Sar</taxon>
        <taxon>Alveolata</taxon>
        <taxon>Perkinsozoa</taxon>
        <taxon>Perkinsea</taxon>
        <taxon>Perkinsida</taxon>
        <taxon>Perkinsidae</taxon>
        <taxon>Perkinsus</taxon>
    </lineage>
</organism>
<dbReference type="InParanoid" id="C5LBX5"/>
<evidence type="ECO:0000313" key="1">
    <source>
        <dbReference type="EMBL" id="EER05458.1"/>
    </source>
</evidence>
<dbReference type="EMBL" id="GG680918">
    <property type="protein sequence ID" value="EER05458.1"/>
    <property type="molecule type" value="Genomic_DNA"/>
</dbReference>
<accession>C5LBX5</accession>
<sequence>MSSRLGEDATLFVQQDTSSAPLAVTQLESSGQADAEDDTMLLYRPSSFITLPKHSSPYALAKRAENARDYKKALYWHTQCIEQGIRVVSAVMDVVELFEKFGEEEEALGLMMRYEHLVPKERYHAFRRLYDRVKRGLDRSVPTGPRMLGVTLVSPRAIEERGMEAICEAHPDTGSQVAYVQFENQTSAKKAMMTEKVLCNIQVRWAEKTVTMLPPPKHALVDARRVLDSERFITSPFDTSLMLYTVPYDWTPETAMGQPEVGSLEGIQNHQRDDMILHPT</sequence>
<dbReference type="AlphaFoldDB" id="C5LBX5"/>
<name>C5LBX5_PERM5</name>
<protein>
    <submittedName>
        <fullName evidence="1">Uncharacterized protein</fullName>
    </submittedName>
</protein>
<dbReference type="GeneID" id="9041982"/>
<dbReference type="Proteomes" id="UP000007800">
    <property type="component" value="Unassembled WGS sequence"/>
</dbReference>
<reference evidence="1 2" key="1">
    <citation type="submission" date="2008-07" db="EMBL/GenBank/DDBJ databases">
        <authorList>
            <person name="El-Sayed N."/>
            <person name="Caler E."/>
            <person name="Inman J."/>
            <person name="Amedeo P."/>
            <person name="Hass B."/>
            <person name="Wortman J."/>
        </authorList>
    </citation>
    <scope>NUCLEOTIDE SEQUENCE [LARGE SCALE GENOMIC DNA]</scope>
    <source>
        <strain evidence="2">ATCC 50983 / TXsc</strain>
    </source>
</reference>